<dbReference type="RefSeq" id="XP_012896656.1">
    <property type="nucleotide sequence ID" value="XM_013041202.1"/>
</dbReference>
<dbReference type="InParanoid" id="D8M3Y5"/>
<dbReference type="OMA" id="CASHESA"/>
<feature type="domain" description="GOLD" evidence="2">
    <location>
        <begin position="1"/>
        <end position="100"/>
    </location>
</feature>
<reference evidence="3" key="1">
    <citation type="submission" date="2010-02" db="EMBL/GenBank/DDBJ databases">
        <title>Sequencing and annotation of the Blastocystis hominis genome.</title>
        <authorList>
            <person name="Wincker P."/>
        </authorList>
    </citation>
    <scope>NUCLEOTIDE SEQUENCE</scope>
    <source>
        <strain evidence="3">Singapore isolate B</strain>
    </source>
</reference>
<dbReference type="Gene3D" id="2.60.120.680">
    <property type="entry name" value="GOLD domain"/>
    <property type="match status" value="1"/>
</dbReference>
<dbReference type="InterPro" id="IPR036598">
    <property type="entry name" value="GOLD_dom_sf"/>
</dbReference>
<dbReference type="OrthoDB" id="1434354at2759"/>
<feature type="coiled-coil region" evidence="1">
    <location>
        <begin position="142"/>
        <end position="183"/>
    </location>
</feature>
<dbReference type="Gene3D" id="1.10.287.1490">
    <property type="match status" value="1"/>
</dbReference>
<keyword evidence="4" id="KW-1185">Reference proteome</keyword>
<dbReference type="Proteomes" id="UP000008312">
    <property type="component" value="Unassembled WGS sequence"/>
</dbReference>
<sequence>MQATDVIIKAGKEFVLPVMVSKAGTTIHWVFHTTVYDVHFGIAKLNENNEREWVVANTPYPPSDPQQGKVVIENPGNYYLVWDNTYSWFHEKSVYYSIEIVMPEPTVDEKVDCARVILQDLQKIRQEIVECDEKESAKKSEIAELESHHSEKLQELEKLKSEIASIEESIKKCNEDIADLQTQQTAEKSSMQNLQTLAPFLLEGNRVIAMLDGPDLLRLGCVNRIFMEATRRESVWNAVFKSDSKENLQIVLKNEWVKKRWDLINPGVAAGAEEEAEEPKKEN</sequence>
<dbReference type="AlphaFoldDB" id="D8M3Y5"/>
<evidence type="ECO:0000313" key="4">
    <source>
        <dbReference type="Proteomes" id="UP000008312"/>
    </source>
</evidence>
<gene>
    <name evidence="3" type="ORF">GSBLH_T00002712001</name>
</gene>
<protein>
    <recommendedName>
        <fullName evidence="2">GOLD domain-containing protein</fullName>
    </recommendedName>
</protein>
<keyword evidence="1" id="KW-0175">Coiled coil</keyword>
<name>D8M3Y5_BLAHO</name>
<dbReference type="PROSITE" id="PS50866">
    <property type="entry name" value="GOLD"/>
    <property type="match status" value="1"/>
</dbReference>
<dbReference type="SUPFAM" id="SSF81383">
    <property type="entry name" value="F-box domain"/>
    <property type="match status" value="1"/>
</dbReference>
<dbReference type="GeneID" id="24919855"/>
<dbReference type="GO" id="GO:0005737">
    <property type="term" value="C:cytoplasm"/>
    <property type="evidence" value="ECO:0007669"/>
    <property type="project" value="TreeGrafter"/>
</dbReference>
<dbReference type="PANTHER" id="PTHR23324">
    <property type="entry name" value="SEC14 RELATED PROTEIN"/>
    <property type="match status" value="1"/>
</dbReference>
<dbReference type="SUPFAM" id="SSF101576">
    <property type="entry name" value="Supernatant protein factor (SPF), C-terminal domain"/>
    <property type="match status" value="1"/>
</dbReference>
<evidence type="ECO:0000259" key="2">
    <source>
        <dbReference type="PROSITE" id="PS50866"/>
    </source>
</evidence>
<dbReference type="PANTHER" id="PTHR23324:SF83">
    <property type="entry name" value="SEC14-LIKE PROTEIN 2"/>
    <property type="match status" value="1"/>
</dbReference>
<dbReference type="InterPro" id="IPR036047">
    <property type="entry name" value="F-box-like_dom_sf"/>
</dbReference>
<dbReference type="InterPro" id="IPR009038">
    <property type="entry name" value="GOLD_dom"/>
</dbReference>
<dbReference type="EMBL" id="FN668650">
    <property type="protein sequence ID" value="CBK22608.2"/>
    <property type="molecule type" value="Genomic_DNA"/>
</dbReference>
<proteinExistence type="predicted"/>
<organism evidence="3">
    <name type="scientific">Blastocystis hominis</name>
    <dbReference type="NCBI Taxonomy" id="12968"/>
    <lineage>
        <taxon>Eukaryota</taxon>
        <taxon>Sar</taxon>
        <taxon>Stramenopiles</taxon>
        <taxon>Bigyra</taxon>
        <taxon>Opalozoa</taxon>
        <taxon>Opalinata</taxon>
        <taxon>Blastocystidae</taxon>
        <taxon>Blastocystis</taxon>
    </lineage>
</organism>
<accession>D8M3Y5</accession>
<evidence type="ECO:0000313" key="3">
    <source>
        <dbReference type="EMBL" id="CBK22608.2"/>
    </source>
</evidence>
<evidence type="ECO:0000256" key="1">
    <source>
        <dbReference type="SAM" id="Coils"/>
    </source>
</evidence>
<dbReference type="InterPro" id="IPR051064">
    <property type="entry name" value="SEC14/CRAL-TRIO_domain"/>
</dbReference>